<evidence type="ECO:0000313" key="2">
    <source>
        <dbReference type="EMBL" id="ATZ59827.1"/>
    </source>
</evidence>
<feature type="transmembrane region" description="Helical" evidence="1">
    <location>
        <begin position="20"/>
        <end position="38"/>
    </location>
</feature>
<keyword evidence="1" id="KW-0472">Membrane</keyword>
<keyword evidence="1" id="KW-1133">Transmembrane helix</keyword>
<organism evidence="2 3">
    <name type="scientific">Methanobrevibacter smithii</name>
    <dbReference type="NCBI Taxonomy" id="2173"/>
    <lineage>
        <taxon>Archaea</taxon>
        <taxon>Methanobacteriati</taxon>
        <taxon>Methanobacteriota</taxon>
        <taxon>Methanomada group</taxon>
        <taxon>Methanobacteria</taxon>
        <taxon>Methanobacteriales</taxon>
        <taxon>Methanobacteriaceae</taxon>
        <taxon>Methanobrevibacter</taxon>
    </lineage>
</organism>
<evidence type="ECO:0000256" key="1">
    <source>
        <dbReference type="SAM" id="Phobius"/>
    </source>
</evidence>
<evidence type="ECO:0000313" key="3">
    <source>
        <dbReference type="Proteomes" id="UP000232133"/>
    </source>
</evidence>
<proteinExistence type="predicted"/>
<sequence length="77" mass="9025">MKQSVIKNIFILLPNISPPLMNQEIFFSCVYIVFIFSYKKLLNFKISSNKVKIAKISNLKLKKNIDNCKYLKIVNKL</sequence>
<gene>
    <name evidence="2" type="ORF">BK798_05035</name>
</gene>
<dbReference type="EMBL" id="CP017803">
    <property type="protein sequence ID" value="ATZ59827.1"/>
    <property type="molecule type" value="Genomic_DNA"/>
</dbReference>
<dbReference type="Proteomes" id="UP000232133">
    <property type="component" value="Chromosome"/>
</dbReference>
<protein>
    <submittedName>
        <fullName evidence="2">Uncharacterized protein</fullName>
    </submittedName>
</protein>
<reference evidence="2 3" key="1">
    <citation type="submission" date="2016-10" db="EMBL/GenBank/DDBJ databases">
        <authorList>
            <person name="Varghese N."/>
        </authorList>
    </citation>
    <scope>NUCLEOTIDE SEQUENCE [LARGE SCALE GENOMIC DNA]</scope>
    <source>
        <strain evidence="2 3">KB11</strain>
    </source>
</reference>
<dbReference type="AlphaFoldDB" id="A0A2H4U6S5"/>
<accession>A0A2H4U6S5</accession>
<keyword evidence="1" id="KW-0812">Transmembrane</keyword>
<name>A0A2H4U6S5_METSM</name>